<dbReference type="Pfam" id="PF01384">
    <property type="entry name" value="PHO4"/>
    <property type="match status" value="1"/>
</dbReference>
<keyword evidence="4 6" id="KW-1133">Transmembrane helix</keyword>
<evidence type="ECO:0000313" key="7">
    <source>
        <dbReference type="EMBL" id="PLX15262.1"/>
    </source>
</evidence>
<comment type="subcellular location">
    <subcellularLocation>
        <location evidence="1">Membrane</location>
        <topology evidence="1">Multi-pass membrane protein</topology>
    </subcellularLocation>
</comment>
<dbReference type="InterPro" id="IPR001204">
    <property type="entry name" value="Phos_transporter"/>
</dbReference>
<feature type="transmembrane region" description="Helical" evidence="6">
    <location>
        <begin position="162"/>
        <end position="184"/>
    </location>
</feature>
<evidence type="ECO:0000256" key="6">
    <source>
        <dbReference type="SAM" id="Phobius"/>
    </source>
</evidence>
<dbReference type="GO" id="GO:0016020">
    <property type="term" value="C:membrane"/>
    <property type="evidence" value="ECO:0007669"/>
    <property type="project" value="UniProtKB-SubCell"/>
</dbReference>
<organism evidence="7 8">
    <name type="scientific">Muiribacterium halophilum</name>
    <dbReference type="NCBI Taxonomy" id="2053465"/>
    <lineage>
        <taxon>Bacteria</taxon>
        <taxon>Candidatus Muiribacteriota</taxon>
        <taxon>Candidatus Muiribacteriia</taxon>
        <taxon>Candidatus Muiribacteriales</taxon>
        <taxon>Candidatus Muiribacteriaceae</taxon>
        <taxon>Candidatus Muiribacterium</taxon>
    </lineage>
</organism>
<evidence type="ECO:0000256" key="3">
    <source>
        <dbReference type="ARBA" id="ARBA00022692"/>
    </source>
</evidence>
<evidence type="ECO:0000256" key="1">
    <source>
        <dbReference type="ARBA" id="ARBA00004141"/>
    </source>
</evidence>
<evidence type="ECO:0000256" key="5">
    <source>
        <dbReference type="ARBA" id="ARBA00023136"/>
    </source>
</evidence>
<keyword evidence="5 6" id="KW-0472">Membrane</keyword>
<feature type="transmembrane region" description="Helical" evidence="6">
    <location>
        <begin position="204"/>
        <end position="221"/>
    </location>
</feature>
<protein>
    <submittedName>
        <fullName evidence="7">Inorganic phosphate transporter</fullName>
    </submittedName>
</protein>
<feature type="transmembrane region" description="Helical" evidence="6">
    <location>
        <begin position="233"/>
        <end position="255"/>
    </location>
</feature>
<name>A0A2N5Z994_MUIH1</name>
<dbReference type="GO" id="GO:0005315">
    <property type="term" value="F:phosphate transmembrane transporter activity"/>
    <property type="evidence" value="ECO:0007669"/>
    <property type="project" value="InterPro"/>
</dbReference>
<feature type="transmembrane region" description="Helical" evidence="6">
    <location>
        <begin position="293"/>
        <end position="315"/>
    </location>
</feature>
<evidence type="ECO:0000256" key="4">
    <source>
        <dbReference type="ARBA" id="ARBA00022989"/>
    </source>
</evidence>
<dbReference type="GO" id="GO:0035435">
    <property type="term" value="P:phosphate ion transmembrane transport"/>
    <property type="evidence" value="ECO:0007669"/>
    <property type="project" value="TreeGrafter"/>
</dbReference>
<dbReference type="Proteomes" id="UP000234857">
    <property type="component" value="Unassembled WGS sequence"/>
</dbReference>
<evidence type="ECO:0000256" key="2">
    <source>
        <dbReference type="ARBA" id="ARBA00022448"/>
    </source>
</evidence>
<accession>A0A2N5Z994</accession>
<feature type="transmembrane region" description="Helical" evidence="6">
    <location>
        <begin position="125"/>
        <end position="150"/>
    </location>
</feature>
<feature type="transmembrane region" description="Helical" evidence="6">
    <location>
        <begin position="72"/>
        <end position="105"/>
    </location>
</feature>
<feature type="transmembrane region" description="Helical" evidence="6">
    <location>
        <begin position="267"/>
        <end position="286"/>
    </location>
</feature>
<evidence type="ECO:0000313" key="8">
    <source>
        <dbReference type="Proteomes" id="UP000234857"/>
    </source>
</evidence>
<feature type="transmembrane region" description="Helical" evidence="6">
    <location>
        <begin position="32"/>
        <end position="51"/>
    </location>
</feature>
<sequence>MWRIISGLWMGWGLGSNDAANLFGPGVSAKVIKFRTATILIAIFVIIGSVMEGPKCMQTLGKLSSAGSVNEAFVILFSAALCVMIMSLVGIPVSTSQAVVGAILGGSLFRYYRGEAEALKAFGQLGKIMLCWVGTPIGSAIVAFVLFYVLDKFISKYIKNIIALNKFISWSLIISGCYGAYGLGANNVANTTGIYVSAGMLTEYHAALYGGIAIAVGALTFSRRVMMTVGEKIAVIGPLGALIATFSHSLTIHFFTQIGVPVSSSQAIVGAVMGIGFVKGTGGVSYRKLAEIVVGWILTPLSAMLFSFGVIWVFFKMGMTIL</sequence>
<keyword evidence="3 6" id="KW-0812">Transmembrane</keyword>
<comment type="caution">
    <text evidence="7">The sequence shown here is derived from an EMBL/GenBank/DDBJ whole genome shotgun (WGS) entry which is preliminary data.</text>
</comment>
<keyword evidence="2" id="KW-0813">Transport</keyword>
<dbReference type="PANTHER" id="PTHR11101:SF80">
    <property type="entry name" value="PHOSPHATE TRANSPORTER"/>
    <property type="match status" value="1"/>
</dbReference>
<reference evidence="7 8" key="1">
    <citation type="submission" date="2017-11" db="EMBL/GenBank/DDBJ databases">
        <title>Genome-resolved metagenomics identifies genetic mobility, metabolic interactions, and unexpected diversity in perchlorate-reducing communities.</title>
        <authorList>
            <person name="Barnum T.P."/>
            <person name="Figueroa I.A."/>
            <person name="Carlstrom C.I."/>
            <person name="Lucas L.N."/>
            <person name="Engelbrektson A.L."/>
            <person name="Coates J.D."/>
        </authorList>
    </citation>
    <scope>NUCLEOTIDE SEQUENCE [LARGE SCALE GENOMIC DNA]</scope>
    <source>
        <strain evidence="7">BM706</strain>
    </source>
</reference>
<dbReference type="AlphaFoldDB" id="A0A2N5Z994"/>
<proteinExistence type="predicted"/>
<gene>
    <name evidence="7" type="ORF">C0601_13455</name>
</gene>
<dbReference type="EMBL" id="PKTG01000143">
    <property type="protein sequence ID" value="PLX15262.1"/>
    <property type="molecule type" value="Genomic_DNA"/>
</dbReference>
<dbReference type="PANTHER" id="PTHR11101">
    <property type="entry name" value="PHOSPHATE TRANSPORTER"/>
    <property type="match status" value="1"/>
</dbReference>